<accession>B5IEP9</accession>
<evidence type="ECO:0000313" key="1">
    <source>
        <dbReference type="EMBL" id="ADD07923.1"/>
    </source>
</evidence>
<dbReference type="SUPFAM" id="SSF82784">
    <property type="entry name" value="OsmC-like"/>
    <property type="match status" value="1"/>
</dbReference>
<dbReference type="Proteomes" id="UP000001400">
    <property type="component" value="Chromosome"/>
</dbReference>
<dbReference type="GeneID" id="8827047"/>
<organism evidence="1 2">
    <name type="scientific">Aciduliprofundum boonei (strain DSM 19572 / T469)</name>
    <dbReference type="NCBI Taxonomy" id="439481"/>
    <lineage>
        <taxon>Archaea</taxon>
        <taxon>Methanobacteriati</taxon>
        <taxon>Thermoplasmatota</taxon>
        <taxon>DHVE2 group</taxon>
        <taxon>Candidatus Aciduliprofundum</taxon>
    </lineage>
</organism>
<name>B5IEP9_ACIB4</name>
<dbReference type="InterPro" id="IPR003718">
    <property type="entry name" value="OsmC/Ohr_fam"/>
</dbReference>
<dbReference type="KEGG" id="abi:Aboo_0111"/>
<reference evidence="1" key="1">
    <citation type="submission" date="2010-02" db="EMBL/GenBank/DDBJ databases">
        <title>Complete sequence of Aciduliprofundum boonei T469.</title>
        <authorList>
            <consortium name="US DOE Joint Genome Institute"/>
            <person name="Lucas S."/>
            <person name="Copeland A."/>
            <person name="Lapidus A."/>
            <person name="Cheng J.-F."/>
            <person name="Bruce D."/>
            <person name="Goodwin L."/>
            <person name="Pitluck S."/>
            <person name="Saunders E."/>
            <person name="Detter J.C."/>
            <person name="Han C."/>
            <person name="Tapia R."/>
            <person name="Land M."/>
            <person name="Hauser L."/>
            <person name="Kyrpides N."/>
            <person name="Mikhailova N."/>
            <person name="Flores G."/>
            <person name="Reysenbach A.-L."/>
            <person name="Woyke T."/>
        </authorList>
    </citation>
    <scope>NUCLEOTIDE SEQUENCE</scope>
    <source>
        <strain evidence="1">T469</strain>
    </source>
</reference>
<gene>
    <name evidence="1" type="ordered locus">Aboo_0111</name>
</gene>
<dbReference type="OrthoDB" id="84927at2157"/>
<dbReference type="EMBL" id="CP001941">
    <property type="protein sequence ID" value="ADD07923.1"/>
    <property type="molecule type" value="Genomic_DNA"/>
</dbReference>
<dbReference type="HOGENOM" id="CLU_114057_1_1_2"/>
<keyword evidence="2" id="KW-1185">Reference proteome</keyword>
<proteinExistence type="predicted"/>
<dbReference type="InterPro" id="IPR036102">
    <property type="entry name" value="OsmC/Ohrsf"/>
</dbReference>
<protein>
    <submittedName>
        <fullName evidence="1">OsmC family protein</fullName>
    </submittedName>
</protein>
<sequence length="128" mass="14394">MRVRVHDDLLITAEDESTALLLSGNGKAMSPMKALLASLGGCTGIDVLMILKKMREDVKEVNVYIDYERAKEYPKIYTKINLKYVVIGNVKKESVERAIKLSEEKYCSVSAMLSKTTEINRSYEIVEG</sequence>
<dbReference type="PANTHER" id="PTHR34352">
    <property type="entry name" value="PROTEIN YHFA"/>
    <property type="match status" value="1"/>
</dbReference>
<dbReference type="InterPro" id="IPR015946">
    <property type="entry name" value="KH_dom-like_a/b"/>
</dbReference>
<dbReference type="RefSeq" id="WP_008085088.1">
    <property type="nucleotide sequence ID" value="NC_013926.1"/>
</dbReference>
<dbReference type="PANTHER" id="PTHR34352:SF1">
    <property type="entry name" value="PROTEIN YHFA"/>
    <property type="match status" value="1"/>
</dbReference>
<dbReference type="Pfam" id="PF02566">
    <property type="entry name" value="OsmC"/>
    <property type="match status" value="1"/>
</dbReference>
<dbReference type="eggNOG" id="arCOG03685">
    <property type="taxonomic scope" value="Archaea"/>
</dbReference>
<dbReference type="STRING" id="439481.Aboo_0111"/>
<dbReference type="AlphaFoldDB" id="B5IEP9"/>
<evidence type="ECO:0000313" key="2">
    <source>
        <dbReference type="Proteomes" id="UP000001400"/>
    </source>
</evidence>
<dbReference type="Gene3D" id="3.30.300.20">
    <property type="match status" value="1"/>
</dbReference>